<dbReference type="GO" id="GO:0010181">
    <property type="term" value="F:FMN binding"/>
    <property type="evidence" value="ECO:0007669"/>
    <property type="project" value="TreeGrafter"/>
</dbReference>
<reference evidence="3 4" key="1">
    <citation type="submission" date="2020-08" db="EMBL/GenBank/DDBJ databases">
        <title>Cohnella phylogeny.</title>
        <authorList>
            <person name="Dunlap C."/>
        </authorList>
    </citation>
    <scope>NUCLEOTIDE SEQUENCE [LARGE SCALE GENOMIC DNA]</scope>
    <source>
        <strain evidence="3 4">DSM 103658</strain>
    </source>
</reference>
<dbReference type="GO" id="GO:0009055">
    <property type="term" value="F:electron transfer activity"/>
    <property type="evidence" value="ECO:0007669"/>
    <property type="project" value="TreeGrafter"/>
</dbReference>
<dbReference type="InterPro" id="IPR046980">
    <property type="entry name" value="KefG/KefF"/>
</dbReference>
<dbReference type="AlphaFoldDB" id="A0A841TDY1"/>
<dbReference type="GO" id="GO:0003955">
    <property type="term" value="F:NAD(P)H dehydrogenase (quinone) activity"/>
    <property type="evidence" value="ECO:0007669"/>
    <property type="project" value="TreeGrafter"/>
</dbReference>
<dbReference type="RefSeq" id="WP_185179468.1">
    <property type="nucleotide sequence ID" value="NZ_CBCSEP010000019.1"/>
</dbReference>
<comment type="caution">
    <text evidence="3">The sequence shown here is derived from an EMBL/GenBank/DDBJ whole genome shotgun (WGS) entry which is preliminary data.</text>
</comment>
<sequence length="178" mass="20070">MKTMIIAVHPSLADGSRMNRKLVEAAKQAGGLTVRDLYAEYPDGRIDVAREQELLLAHDRVVFQFPFWWYSAPSLLKKWIDEVMTFGWAHGPGGDKLVGKEWGLAISTGSSAEAYGREGYNRFTVDEFTRPYQIGFQLVGMKQLPSFIIHGAQQMSDGELERMAGEYVRHVSRTTILT</sequence>
<dbReference type="Pfam" id="PF02525">
    <property type="entry name" value="Flavodoxin_2"/>
    <property type="match status" value="1"/>
</dbReference>
<name>A0A841TDY1_9BACL</name>
<evidence type="ECO:0000259" key="2">
    <source>
        <dbReference type="Pfam" id="PF02525"/>
    </source>
</evidence>
<evidence type="ECO:0000313" key="4">
    <source>
        <dbReference type="Proteomes" id="UP000574133"/>
    </source>
</evidence>
<dbReference type="Proteomes" id="UP000574133">
    <property type="component" value="Unassembled WGS sequence"/>
</dbReference>
<dbReference type="SUPFAM" id="SSF52218">
    <property type="entry name" value="Flavoproteins"/>
    <property type="match status" value="1"/>
</dbReference>
<proteinExistence type="predicted"/>
<dbReference type="InterPro" id="IPR029039">
    <property type="entry name" value="Flavoprotein-like_sf"/>
</dbReference>
<protein>
    <submittedName>
        <fullName evidence="3">NAD(P)H-dependent oxidoreductase</fullName>
    </submittedName>
</protein>
<evidence type="ECO:0000313" key="3">
    <source>
        <dbReference type="EMBL" id="MBB6678199.1"/>
    </source>
</evidence>
<accession>A0A841TDY1</accession>
<dbReference type="EMBL" id="JACJVN010000051">
    <property type="protein sequence ID" value="MBB6678199.1"/>
    <property type="molecule type" value="Genomic_DNA"/>
</dbReference>
<evidence type="ECO:0000256" key="1">
    <source>
        <dbReference type="ARBA" id="ARBA00023002"/>
    </source>
</evidence>
<dbReference type="PANTHER" id="PTHR47307:SF1">
    <property type="entry name" value="GLUTATHIONE-REGULATED POTASSIUM-EFFLUX SYSTEM ANCILLARY PROTEIN KEFG"/>
    <property type="match status" value="1"/>
</dbReference>
<dbReference type="PANTHER" id="PTHR47307">
    <property type="entry name" value="GLUTATHIONE-REGULATED POTASSIUM-EFFLUX SYSTEM ANCILLARY PROTEIN KEFG"/>
    <property type="match status" value="1"/>
</dbReference>
<gene>
    <name evidence="3" type="ORF">H4Q31_12900</name>
</gene>
<keyword evidence="1" id="KW-0560">Oxidoreductase</keyword>
<organism evidence="3 4">
    <name type="scientific">Cohnella lubricantis</name>
    <dbReference type="NCBI Taxonomy" id="2163172"/>
    <lineage>
        <taxon>Bacteria</taxon>
        <taxon>Bacillati</taxon>
        <taxon>Bacillota</taxon>
        <taxon>Bacilli</taxon>
        <taxon>Bacillales</taxon>
        <taxon>Paenibacillaceae</taxon>
        <taxon>Cohnella</taxon>
    </lineage>
</organism>
<keyword evidence="4" id="KW-1185">Reference proteome</keyword>
<dbReference type="Gene3D" id="3.40.50.360">
    <property type="match status" value="1"/>
</dbReference>
<feature type="domain" description="Flavodoxin-like fold" evidence="2">
    <location>
        <begin position="1"/>
        <end position="170"/>
    </location>
</feature>
<dbReference type="InterPro" id="IPR003680">
    <property type="entry name" value="Flavodoxin_fold"/>
</dbReference>